<protein>
    <recommendedName>
        <fullName evidence="6">SH3b domain-containing protein</fullName>
    </recommendedName>
</protein>
<dbReference type="Pfam" id="PF08239">
    <property type="entry name" value="SH3_3"/>
    <property type="match status" value="1"/>
</dbReference>
<evidence type="ECO:0000313" key="8">
    <source>
        <dbReference type="Proteomes" id="UP000599179"/>
    </source>
</evidence>
<accession>A0ABQ1SEI1</accession>
<dbReference type="RefSeq" id="WP_188458276.1">
    <property type="nucleotide sequence ID" value="NZ_BMGM01000005.1"/>
</dbReference>
<organism evidence="7 8">
    <name type="scientific">Psychroflexus planctonicus</name>
    <dbReference type="NCBI Taxonomy" id="1526575"/>
    <lineage>
        <taxon>Bacteria</taxon>
        <taxon>Pseudomonadati</taxon>
        <taxon>Bacteroidota</taxon>
        <taxon>Flavobacteriia</taxon>
        <taxon>Flavobacteriales</taxon>
        <taxon>Flavobacteriaceae</taxon>
        <taxon>Psychroflexus</taxon>
    </lineage>
</organism>
<dbReference type="InterPro" id="IPR019734">
    <property type="entry name" value="TPR_rpt"/>
</dbReference>
<dbReference type="InterPro" id="IPR013105">
    <property type="entry name" value="TPR_2"/>
</dbReference>
<feature type="domain" description="SH3b" evidence="6">
    <location>
        <begin position="188"/>
        <end position="251"/>
    </location>
</feature>
<dbReference type="Gene3D" id="2.30.30.40">
    <property type="entry name" value="SH3 Domains"/>
    <property type="match status" value="1"/>
</dbReference>
<keyword evidence="4" id="KW-0812">Transmembrane</keyword>
<feature type="repeat" description="TPR" evidence="3">
    <location>
        <begin position="55"/>
        <end position="88"/>
    </location>
</feature>
<keyword evidence="4" id="KW-1133">Transmembrane helix</keyword>
<keyword evidence="2 3" id="KW-0802">TPR repeat</keyword>
<gene>
    <name evidence="7" type="ORF">GCM10010832_12750</name>
</gene>
<name>A0ABQ1SEI1_9FLAO</name>
<evidence type="ECO:0000259" key="6">
    <source>
        <dbReference type="SMART" id="SM00287"/>
    </source>
</evidence>
<evidence type="ECO:0000256" key="4">
    <source>
        <dbReference type="SAM" id="Phobius"/>
    </source>
</evidence>
<dbReference type="SMART" id="SM00287">
    <property type="entry name" value="SH3b"/>
    <property type="match status" value="1"/>
</dbReference>
<keyword evidence="8" id="KW-1185">Reference proteome</keyword>
<evidence type="ECO:0000256" key="1">
    <source>
        <dbReference type="ARBA" id="ARBA00022737"/>
    </source>
</evidence>
<dbReference type="Gene3D" id="1.25.40.10">
    <property type="entry name" value="Tetratricopeptide repeat domain"/>
    <property type="match status" value="1"/>
</dbReference>
<feature type="signal peptide" evidence="5">
    <location>
        <begin position="1"/>
        <end position="18"/>
    </location>
</feature>
<evidence type="ECO:0000256" key="3">
    <source>
        <dbReference type="PROSITE-ProRule" id="PRU00339"/>
    </source>
</evidence>
<dbReference type="PROSITE" id="PS50005">
    <property type="entry name" value="TPR"/>
    <property type="match status" value="1"/>
</dbReference>
<keyword evidence="5" id="KW-0732">Signal</keyword>
<sequence>MKKTILLIFFFAVQALVAQTPEAQFTQANEAYADANYKEATRVYNKLLQQDWQSSELHFNLANTYYKTGNIASSIYHYEMALLLSPGNKTYLNNLKFAEQKRVDEIEPIQKSKFDLQVENIINWFDLEQWSKIAIGFAILSLLCFGGFLFLKKAFFKRMFFTLFILFTLVCVLCYFLADKQAFLNKENTFGIIFAEESSVYSEPNSKASQLFMLHEGTKVKVEDEFRSYTKIRLGNDVTGWIESSQVKKLQLE</sequence>
<dbReference type="InterPro" id="IPR011990">
    <property type="entry name" value="TPR-like_helical_dom_sf"/>
</dbReference>
<keyword evidence="4" id="KW-0472">Membrane</keyword>
<dbReference type="Pfam" id="PF07719">
    <property type="entry name" value="TPR_2"/>
    <property type="match status" value="1"/>
</dbReference>
<dbReference type="Proteomes" id="UP000599179">
    <property type="component" value="Unassembled WGS sequence"/>
</dbReference>
<keyword evidence="1" id="KW-0677">Repeat</keyword>
<dbReference type="SMART" id="SM00028">
    <property type="entry name" value="TPR"/>
    <property type="match status" value="2"/>
</dbReference>
<comment type="caution">
    <text evidence="7">The sequence shown here is derived from an EMBL/GenBank/DDBJ whole genome shotgun (WGS) entry which is preliminary data.</text>
</comment>
<dbReference type="EMBL" id="BMGM01000005">
    <property type="protein sequence ID" value="GGE34055.1"/>
    <property type="molecule type" value="Genomic_DNA"/>
</dbReference>
<reference evidence="8" key="1">
    <citation type="journal article" date="2019" name="Int. J. Syst. Evol. Microbiol.">
        <title>The Global Catalogue of Microorganisms (GCM) 10K type strain sequencing project: providing services to taxonomists for standard genome sequencing and annotation.</title>
        <authorList>
            <consortium name="The Broad Institute Genomics Platform"/>
            <consortium name="The Broad Institute Genome Sequencing Center for Infectious Disease"/>
            <person name="Wu L."/>
            <person name="Ma J."/>
        </authorList>
    </citation>
    <scope>NUCLEOTIDE SEQUENCE [LARGE SCALE GENOMIC DNA]</scope>
    <source>
        <strain evidence="8">CGMCC 1.12931</strain>
    </source>
</reference>
<evidence type="ECO:0000256" key="2">
    <source>
        <dbReference type="ARBA" id="ARBA00022803"/>
    </source>
</evidence>
<feature type="transmembrane region" description="Helical" evidence="4">
    <location>
        <begin position="158"/>
        <end position="178"/>
    </location>
</feature>
<dbReference type="InterPro" id="IPR003646">
    <property type="entry name" value="SH3-like_bac-type"/>
</dbReference>
<proteinExistence type="predicted"/>
<evidence type="ECO:0000256" key="5">
    <source>
        <dbReference type="SAM" id="SignalP"/>
    </source>
</evidence>
<evidence type="ECO:0000313" key="7">
    <source>
        <dbReference type="EMBL" id="GGE34055.1"/>
    </source>
</evidence>
<feature type="chain" id="PRO_5045553558" description="SH3b domain-containing protein" evidence="5">
    <location>
        <begin position="19"/>
        <end position="253"/>
    </location>
</feature>
<dbReference type="SUPFAM" id="SSF48452">
    <property type="entry name" value="TPR-like"/>
    <property type="match status" value="1"/>
</dbReference>
<feature type="transmembrane region" description="Helical" evidence="4">
    <location>
        <begin position="133"/>
        <end position="151"/>
    </location>
</feature>